<evidence type="ECO:0000313" key="2">
    <source>
        <dbReference type="Proteomes" id="UP001153332"/>
    </source>
</evidence>
<dbReference type="EMBL" id="JAPUUL010001930">
    <property type="protein sequence ID" value="KAJ8126283.1"/>
    <property type="molecule type" value="Genomic_DNA"/>
</dbReference>
<protein>
    <submittedName>
        <fullName evidence="1">Uncharacterized protein</fullName>
    </submittedName>
</protein>
<sequence>MEKAIKLNPGAIAALKMPEKAANSREEQLPLDESLPGDVFGIEDGHDIKYKTLSWPLVAGLMITEIVSTGLLTLPNTLATVGVVPGVIIIAFLGAFTTYTAWSLIQFKLQHPTGKYFFKRMDL</sequence>
<comment type="caution">
    <text evidence="1">The sequence shown here is derived from an EMBL/GenBank/DDBJ whole genome shotgun (WGS) entry which is preliminary data.</text>
</comment>
<name>A0ACC2JGC9_9PEZI</name>
<accession>A0ACC2JGC9</accession>
<gene>
    <name evidence="1" type="ORF">O1611_g7355</name>
</gene>
<dbReference type="Proteomes" id="UP001153332">
    <property type="component" value="Unassembled WGS sequence"/>
</dbReference>
<proteinExistence type="predicted"/>
<organism evidence="1 2">
    <name type="scientific">Lasiodiplodia mahajangana</name>
    <dbReference type="NCBI Taxonomy" id="1108764"/>
    <lineage>
        <taxon>Eukaryota</taxon>
        <taxon>Fungi</taxon>
        <taxon>Dikarya</taxon>
        <taxon>Ascomycota</taxon>
        <taxon>Pezizomycotina</taxon>
        <taxon>Dothideomycetes</taxon>
        <taxon>Dothideomycetes incertae sedis</taxon>
        <taxon>Botryosphaeriales</taxon>
        <taxon>Botryosphaeriaceae</taxon>
        <taxon>Lasiodiplodia</taxon>
    </lineage>
</organism>
<reference evidence="1" key="1">
    <citation type="submission" date="2022-12" db="EMBL/GenBank/DDBJ databases">
        <title>Genome Sequence of Lasiodiplodia mahajangana.</title>
        <authorList>
            <person name="Buettner E."/>
        </authorList>
    </citation>
    <scope>NUCLEOTIDE SEQUENCE</scope>
    <source>
        <strain evidence="1">VT137</strain>
    </source>
</reference>
<keyword evidence="2" id="KW-1185">Reference proteome</keyword>
<evidence type="ECO:0000313" key="1">
    <source>
        <dbReference type="EMBL" id="KAJ8126283.1"/>
    </source>
</evidence>